<dbReference type="InterPro" id="IPR011051">
    <property type="entry name" value="RmlC_Cupin_sf"/>
</dbReference>
<dbReference type="EMBL" id="CAJNOU010006482">
    <property type="protein sequence ID" value="CAF1505819.1"/>
    <property type="molecule type" value="Genomic_DNA"/>
</dbReference>
<evidence type="ECO:0000259" key="1">
    <source>
        <dbReference type="Pfam" id="PF07883"/>
    </source>
</evidence>
<dbReference type="Gene3D" id="2.60.120.10">
    <property type="entry name" value="Jelly Rolls"/>
    <property type="match status" value="1"/>
</dbReference>
<dbReference type="InterPro" id="IPR014710">
    <property type="entry name" value="RmlC-like_jellyroll"/>
</dbReference>
<accession>A0A815RKJ0</accession>
<dbReference type="Proteomes" id="UP000663823">
    <property type="component" value="Unassembled WGS sequence"/>
</dbReference>
<name>A0A815RKJ0_9BILA</name>
<evidence type="ECO:0000313" key="3">
    <source>
        <dbReference type="EMBL" id="CAF1505819.1"/>
    </source>
</evidence>
<reference evidence="2" key="1">
    <citation type="submission" date="2021-02" db="EMBL/GenBank/DDBJ databases">
        <authorList>
            <person name="Nowell W R."/>
        </authorList>
    </citation>
    <scope>NUCLEOTIDE SEQUENCE</scope>
</reference>
<feature type="domain" description="Cupin type-2" evidence="1">
    <location>
        <begin position="57"/>
        <end position="114"/>
    </location>
</feature>
<dbReference type="Pfam" id="PF07883">
    <property type="entry name" value="Cupin_2"/>
    <property type="match status" value="1"/>
</dbReference>
<dbReference type="PANTHER" id="PTHR36440:SF1">
    <property type="entry name" value="PUTATIVE (AFU_ORTHOLOGUE AFUA_8G07350)-RELATED"/>
    <property type="match status" value="1"/>
</dbReference>
<dbReference type="Proteomes" id="UP000663889">
    <property type="component" value="Unassembled WGS sequence"/>
</dbReference>
<dbReference type="AlphaFoldDB" id="A0A815RKJ0"/>
<gene>
    <name evidence="4" type="ORF">OTI717_LOCUS35983</name>
    <name evidence="2" type="ORF">RFH988_LOCUS37898</name>
    <name evidence="3" type="ORF">SEV965_LOCUS36310</name>
</gene>
<organism evidence="2 5">
    <name type="scientific">Rotaria sordida</name>
    <dbReference type="NCBI Taxonomy" id="392033"/>
    <lineage>
        <taxon>Eukaryota</taxon>
        <taxon>Metazoa</taxon>
        <taxon>Spiralia</taxon>
        <taxon>Gnathifera</taxon>
        <taxon>Rotifera</taxon>
        <taxon>Eurotatoria</taxon>
        <taxon>Bdelloidea</taxon>
        <taxon>Philodinida</taxon>
        <taxon>Philodinidae</taxon>
        <taxon>Rotaria</taxon>
    </lineage>
</organism>
<dbReference type="SUPFAM" id="SSF51182">
    <property type="entry name" value="RmlC-like cupins"/>
    <property type="match status" value="1"/>
</dbReference>
<evidence type="ECO:0000313" key="5">
    <source>
        <dbReference type="Proteomes" id="UP000663882"/>
    </source>
</evidence>
<dbReference type="EMBL" id="CAJNOO010008179">
    <property type="protein sequence ID" value="CAF1478941.1"/>
    <property type="molecule type" value="Genomic_DNA"/>
</dbReference>
<sequence length="197" mass="22222">MFIVSQPPNNTVISYPNVGQWVPAFSFLNAMYKIVLRGTQSSGLLTIVEELIYIGNASRCHYHTKEDETIRVLNGTLQVYQNGYQFCAPAGTSIYIPRNIIQSSRNLGSKPIHVELLFSPSNIENYLDQITPVFAEQPVNMTRIGELARTFGVVHLPDIPWQDLNCAFNDSSMFIPSVYLTFFNILLHVLASICNKF</sequence>
<dbReference type="EMBL" id="CAJOAX010014623">
    <property type="protein sequence ID" value="CAF4146007.1"/>
    <property type="molecule type" value="Genomic_DNA"/>
</dbReference>
<dbReference type="PANTHER" id="PTHR36440">
    <property type="entry name" value="PUTATIVE (AFU_ORTHOLOGUE AFUA_8G07350)-RELATED"/>
    <property type="match status" value="1"/>
</dbReference>
<dbReference type="OrthoDB" id="10289492at2759"/>
<dbReference type="InterPro" id="IPR013096">
    <property type="entry name" value="Cupin_2"/>
</dbReference>
<protein>
    <recommendedName>
        <fullName evidence="1">Cupin type-2 domain-containing protein</fullName>
    </recommendedName>
</protein>
<dbReference type="InterPro" id="IPR053146">
    <property type="entry name" value="QDO-like"/>
</dbReference>
<evidence type="ECO:0000313" key="4">
    <source>
        <dbReference type="EMBL" id="CAF4146007.1"/>
    </source>
</evidence>
<proteinExistence type="predicted"/>
<evidence type="ECO:0000313" key="2">
    <source>
        <dbReference type="EMBL" id="CAF1478941.1"/>
    </source>
</evidence>
<dbReference type="Proteomes" id="UP000663882">
    <property type="component" value="Unassembled WGS sequence"/>
</dbReference>
<comment type="caution">
    <text evidence="2">The sequence shown here is derived from an EMBL/GenBank/DDBJ whole genome shotgun (WGS) entry which is preliminary data.</text>
</comment>